<evidence type="ECO:0000256" key="6">
    <source>
        <dbReference type="PROSITE-ProRule" id="PRU00169"/>
    </source>
</evidence>
<reference evidence="10 11" key="1">
    <citation type="submission" date="2020-05" db="EMBL/GenBank/DDBJ databases">
        <title>Sulfurimonas marisnigri, sp. nov., and Sulfurimonas baltica, sp. nov., manganese oxide reducing chemolithoautotrophs of the class Epsilonproteobacteria isolated from the pelagic redoxclines of the Black and Baltic Seas and emended description of the genus Sulfurimonas.</title>
        <authorList>
            <person name="Henkel J.V."/>
            <person name="Laudan C."/>
            <person name="Werner J."/>
            <person name="Neu T."/>
            <person name="Plewe S."/>
            <person name="Sproer C."/>
            <person name="Bunk B."/>
            <person name="Schulz-Vogt H.N."/>
        </authorList>
    </citation>
    <scope>NUCLEOTIDE SEQUENCE [LARGE SCALE GENOMIC DNA]</scope>
    <source>
        <strain evidence="10 11">GD2</strain>
    </source>
</reference>
<keyword evidence="2 6" id="KW-0597">Phosphoprotein</keyword>
<proteinExistence type="predicted"/>
<gene>
    <name evidence="10" type="ORF">HUE88_07730</name>
</gene>
<dbReference type="KEGG" id="sbal:HUE88_07730"/>
<dbReference type="SMART" id="SM00862">
    <property type="entry name" value="Trans_reg_C"/>
    <property type="match status" value="1"/>
</dbReference>
<accession>A0A7S7LY24</accession>
<dbReference type="InterPro" id="IPR011006">
    <property type="entry name" value="CheY-like_superfamily"/>
</dbReference>
<keyword evidence="4 7" id="KW-0238">DNA-binding</keyword>
<dbReference type="InterPro" id="IPR016032">
    <property type="entry name" value="Sig_transdc_resp-reg_C-effctor"/>
</dbReference>
<protein>
    <recommendedName>
        <fullName evidence="1">Phosphate regulon transcriptional regulatory protein PhoB</fullName>
    </recommendedName>
</protein>
<evidence type="ECO:0000313" key="11">
    <source>
        <dbReference type="Proteomes" id="UP000593994"/>
    </source>
</evidence>
<dbReference type="AlphaFoldDB" id="A0A7S7LY24"/>
<evidence type="ECO:0000259" key="8">
    <source>
        <dbReference type="PROSITE" id="PS50110"/>
    </source>
</evidence>
<dbReference type="CDD" id="cd00383">
    <property type="entry name" value="trans_reg_C"/>
    <property type="match status" value="1"/>
</dbReference>
<dbReference type="Pfam" id="PF00486">
    <property type="entry name" value="Trans_reg_C"/>
    <property type="match status" value="1"/>
</dbReference>
<dbReference type="InterPro" id="IPR001789">
    <property type="entry name" value="Sig_transdc_resp-reg_receiver"/>
</dbReference>
<dbReference type="PROSITE" id="PS51755">
    <property type="entry name" value="OMPR_PHOB"/>
    <property type="match status" value="1"/>
</dbReference>
<dbReference type="SUPFAM" id="SSF52172">
    <property type="entry name" value="CheY-like"/>
    <property type="match status" value="1"/>
</dbReference>
<evidence type="ECO:0000256" key="2">
    <source>
        <dbReference type="ARBA" id="ARBA00022553"/>
    </source>
</evidence>
<sequence length="222" mass="25581">MQKILLIEDDLDMQTLISDYLIKYDFEVISFEKPKEALQNLEKNTNLYDIVVLDLMLPQMDGFDVCKRIRQLSSVPIIISSARSELSDKILGFDFGADDYLAKPYEPRELVIRINAILRRSLSSAKTIGDFEIDEEKHEIKIEGLLLDLTKIEYDILHLFLQNQGKVLSRESISNSVTGIEYNSKERTIDMHISNIRQKIGDDSKDPKYIKSVWGIGYKFIG</sequence>
<dbReference type="SMART" id="SM00448">
    <property type="entry name" value="REC"/>
    <property type="match status" value="1"/>
</dbReference>
<dbReference type="Gene3D" id="1.10.10.10">
    <property type="entry name" value="Winged helix-like DNA-binding domain superfamily/Winged helix DNA-binding domain"/>
    <property type="match status" value="1"/>
</dbReference>
<feature type="domain" description="OmpR/PhoB-type" evidence="9">
    <location>
        <begin position="123"/>
        <end position="222"/>
    </location>
</feature>
<dbReference type="Gene3D" id="6.10.250.690">
    <property type="match status" value="1"/>
</dbReference>
<dbReference type="EMBL" id="CP054492">
    <property type="protein sequence ID" value="QOY53466.1"/>
    <property type="molecule type" value="Genomic_DNA"/>
</dbReference>
<feature type="domain" description="Response regulatory" evidence="8">
    <location>
        <begin position="3"/>
        <end position="118"/>
    </location>
</feature>
<dbReference type="Gene3D" id="3.40.50.2300">
    <property type="match status" value="1"/>
</dbReference>
<feature type="DNA-binding region" description="OmpR/PhoB-type" evidence="7">
    <location>
        <begin position="123"/>
        <end position="222"/>
    </location>
</feature>
<dbReference type="SUPFAM" id="SSF46894">
    <property type="entry name" value="C-terminal effector domain of the bipartite response regulators"/>
    <property type="match status" value="1"/>
</dbReference>
<keyword evidence="11" id="KW-1185">Reference proteome</keyword>
<evidence type="ECO:0000256" key="4">
    <source>
        <dbReference type="ARBA" id="ARBA00023125"/>
    </source>
</evidence>
<organism evidence="10 11">
    <name type="scientific">Candidatus Sulfurimonas baltica</name>
    <dbReference type="NCBI Taxonomy" id="2740404"/>
    <lineage>
        <taxon>Bacteria</taxon>
        <taxon>Pseudomonadati</taxon>
        <taxon>Campylobacterota</taxon>
        <taxon>Epsilonproteobacteria</taxon>
        <taxon>Campylobacterales</taxon>
        <taxon>Sulfurimonadaceae</taxon>
        <taxon>Sulfurimonas</taxon>
    </lineage>
</organism>
<dbReference type="GO" id="GO:0000156">
    <property type="term" value="F:phosphorelay response regulator activity"/>
    <property type="evidence" value="ECO:0007669"/>
    <property type="project" value="TreeGrafter"/>
</dbReference>
<dbReference type="InterPro" id="IPR039420">
    <property type="entry name" value="WalR-like"/>
</dbReference>
<dbReference type="PANTHER" id="PTHR48111:SF40">
    <property type="entry name" value="PHOSPHATE REGULON TRANSCRIPTIONAL REGULATORY PROTEIN PHOB"/>
    <property type="match status" value="1"/>
</dbReference>
<dbReference type="PROSITE" id="PS50110">
    <property type="entry name" value="RESPONSE_REGULATORY"/>
    <property type="match status" value="1"/>
</dbReference>
<name>A0A7S7LY24_9BACT</name>
<evidence type="ECO:0000256" key="5">
    <source>
        <dbReference type="ARBA" id="ARBA00024735"/>
    </source>
</evidence>
<evidence type="ECO:0000259" key="9">
    <source>
        <dbReference type="PROSITE" id="PS51755"/>
    </source>
</evidence>
<dbReference type="GO" id="GO:0000976">
    <property type="term" value="F:transcription cis-regulatory region binding"/>
    <property type="evidence" value="ECO:0007669"/>
    <property type="project" value="TreeGrafter"/>
</dbReference>
<dbReference type="GO" id="GO:0006355">
    <property type="term" value="P:regulation of DNA-templated transcription"/>
    <property type="evidence" value="ECO:0007669"/>
    <property type="project" value="InterPro"/>
</dbReference>
<dbReference type="FunFam" id="1.10.10.10:FF:000018">
    <property type="entry name" value="DNA-binding response regulator ResD"/>
    <property type="match status" value="1"/>
</dbReference>
<dbReference type="PANTHER" id="PTHR48111">
    <property type="entry name" value="REGULATOR OF RPOS"/>
    <property type="match status" value="1"/>
</dbReference>
<evidence type="ECO:0000313" key="10">
    <source>
        <dbReference type="EMBL" id="QOY53466.1"/>
    </source>
</evidence>
<feature type="modified residue" description="4-aspartylphosphate" evidence="6">
    <location>
        <position position="54"/>
    </location>
</feature>
<evidence type="ECO:0000256" key="3">
    <source>
        <dbReference type="ARBA" id="ARBA00023012"/>
    </source>
</evidence>
<evidence type="ECO:0000256" key="1">
    <source>
        <dbReference type="ARBA" id="ARBA00013332"/>
    </source>
</evidence>
<keyword evidence="3" id="KW-0902">Two-component regulatory system</keyword>
<dbReference type="InterPro" id="IPR001867">
    <property type="entry name" value="OmpR/PhoB-type_DNA-bd"/>
</dbReference>
<comment type="function">
    <text evidence="5">This protein is a positive regulator for the phosphate regulon. Transcription of this operon is positively regulated by PhoB and PhoR when phosphate is limited.</text>
</comment>
<dbReference type="GO" id="GO:0032993">
    <property type="term" value="C:protein-DNA complex"/>
    <property type="evidence" value="ECO:0007669"/>
    <property type="project" value="TreeGrafter"/>
</dbReference>
<dbReference type="InterPro" id="IPR036388">
    <property type="entry name" value="WH-like_DNA-bd_sf"/>
</dbReference>
<dbReference type="Pfam" id="PF00072">
    <property type="entry name" value="Response_reg"/>
    <property type="match status" value="1"/>
</dbReference>
<dbReference type="GO" id="GO:0005829">
    <property type="term" value="C:cytosol"/>
    <property type="evidence" value="ECO:0007669"/>
    <property type="project" value="TreeGrafter"/>
</dbReference>
<dbReference type="Proteomes" id="UP000593994">
    <property type="component" value="Chromosome"/>
</dbReference>
<evidence type="ECO:0000256" key="7">
    <source>
        <dbReference type="PROSITE-ProRule" id="PRU01091"/>
    </source>
</evidence>